<evidence type="ECO:0000256" key="4">
    <source>
        <dbReference type="ARBA" id="ARBA00022723"/>
    </source>
</evidence>
<feature type="domain" description="OB" evidence="11">
    <location>
        <begin position="228"/>
        <end position="285"/>
    </location>
</feature>
<evidence type="ECO:0000259" key="11">
    <source>
        <dbReference type="Pfam" id="PF01336"/>
    </source>
</evidence>
<dbReference type="InterPro" id="IPR031657">
    <property type="entry name" value="REPA_OB_2"/>
</dbReference>
<protein>
    <recommendedName>
        <fullName evidence="9">Replication protein A subunit</fullName>
    </recommendedName>
</protein>
<comment type="function">
    <text evidence="9">As part of the replication protein A (RPA/RP-A), a single-stranded DNA-binding heterotrimeric complex, may play an essential role in DNA replication, recombination and repair. Binds and stabilizes single-stranded DNA intermediates, preventing complementary DNA reannealing and recruiting different proteins involved in DNA metabolism.</text>
</comment>
<keyword evidence="4 9" id="KW-0479">Metal-binding</keyword>
<evidence type="ECO:0000256" key="10">
    <source>
        <dbReference type="SAM" id="MobiDB-lite"/>
    </source>
</evidence>
<gene>
    <name evidence="15" type="primary">RFA1</name>
    <name evidence="15" type="ORF">HK099_003326</name>
</gene>
<dbReference type="Pfam" id="PF01336">
    <property type="entry name" value="tRNA_anti-codon"/>
    <property type="match status" value="1"/>
</dbReference>
<keyword evidence="6 9" id="KW-0862">Zinc</keyword>
<feature type="domain" description="Replication protein A OB" evidence="14">
    <location>
        <begin position="337"/>
        <end position="432"/>
    </location>
</feature>
<comment type="caution">
    <text evidence="15">The sequence shown here is derived from an EMBL/GenBank/DDBJ whole genome shotgun (WGS) entry which is preliminary data.</text>
</comment>
<evidence type="ECO:0000259" key="12">
    <source>
        <dbReference type="Pfam" id="PF04057"/>
    </source>
</evidence>
<dbReference type="Pfam" id="PF08646">
    <property type="entry name" value="Rep_fac-A_C"/>
    <property type="match status" value="1"/>
</dbReference>
<evidence type="ECO:0000256" key="6">
    <source>
        <dbReference type="ARBA" id="ARBA00022833"/>
    </source>
</evidence>
<dbReference type="GO" id="GO:0003677">
    <property type="term" value="F:DNA binding"/>
    <property type="evidence" value="ECO:0007669"/>
    <property type="project" value="UniProtKB-KW"/>
</dbReference>
<dbReference type="InterPro" id="IPR047192">
    <property type="entry name" value="Euk_RPA1_DBD_C"/>
</dbReference>
<dbReference type="FunFam" id="2.40.50.140:FF:000041">
    <property type="entry name" value="Replication protein A subunit"/>
    <property type="match status" value="1"/>
</dbReference>
<evidence type="ECO:0000256" key="1">
    <source>
        <dbReference type="ARBA" id="ARBA00004123"/>
    </source>
</evidence>
<dbReference type="CDD" id="cd04476">
    <property type="entry name" value="RPA1_DBD_C"/>
    <property type="match status" value="1"/>
</dbReference>
<dbReference type="FunFam" id="2.40.50.140:FF:000090">
    <property type="entry name" value="Replication protein A subunit"/>
    <property type="match status" value="1"/>
</dbReference>
<feature type="compositionally biased region" description="Polar residues" evidence="10">
    <location>
        <begin position="185"/>
        <end position="196"/>
    </location>
</feature>
<dbReference type="GO" id="GO:0005662">
    <property type="term" value="C:DNA replication factor A complex"/>
    <property type="evidence" value="ECO:0007669"/>
    <property type="project" value="UniProtKB-ARBA"/>
</dbReference>
<dbReference type="CDD" id="cd04474">
    <property type="entry name" value="RPA1_DBD_A"/>
    <property type="match status" value="1"/>
</dbReference>
<feature type="compositionally biased region" description="Low complexity" evidence="10">
    <location>
        <begin position="164"/>
        <end position="184"/>
    </location>
</feature>
<name>A0AAD5XYT6_9FUNG</name>
<dbReference type="PANTHER" id="PTHR47165:SF4">
    <property type="entry name" value="OS03G0429900 PROTEIN"/>
    <property type="match status" value="1"/>
</dbReference>
<dbReference type="InterPro" id="IPR007199">
    <property type="entry name" value="Rep_factor-A_N"/>
</dbReference>
<dbReference type="InterPro" id="IPR004591">
    <property type="entry name" value="Rfa1"/>
</dbReference>
<feature type="region of interest" description="Disordered" evidence="10">
    <location>
        <begin position="136"/>
        <end position="196"/>
    </location>
</feature>
<comment type="subunit">
    <text evidence="9">Component of the heterotrimeric canonical replication protein A complex (RPA).</text>
</comment>
<dbReference type="GO" id="GO:0006260">
    <property type="term" value="P:DNA replication"/>
    <property type="evidence" value="ECO:0007669"/>
    <property type="project" value="UniProtKB-KW"/>
</dbReference>
<dbReference type="GO" id="GO:0007004">
    <property type="term" value="P:telomere maintenance via telomerase"/>
    <property type="evidence" value="ECO:0007669"/>
    <property type="project" value="UniProtKB-ARBA"/>
</dbReference>
<evidence type="ECO:0000256" key="5">
    <source>
        <dbReference type="ARBA" id="ARBA00022771"/>
    </source>
</evidence>
<dbReference type="CDD" id="cd04475">
    <property type="entry name" value="RPA1_DBD_B"/>
    <property type="match status" value="1"/>
</dbReference>
<keyword evidence="3 9" id="KW-0235">DNA replication</keyword>
<dbReference type="PANTHER" id="PTHR47165">
    <property type="entry name" value="OS03G0429900 PROTEIN"/>
    <property type="match status" value="1"/>
</dbReference>
<sequence>MGSNNTNTNLLTQGFVNAIYNNEAKSYSKPVVQLVRIKKIPNKPVKMLISDGVETTVAMMVNNFSEMQDEPQESAVLRIESFVINSVQDSNLLVILSMTILQAQAEKIGNPTPHFRSAGQDRNGNNEAFANQKMKNTNSMNSGQFGGSNMGNLNDTNNGQRSVGGVMKNNGNTNNMRPGNGNQNQFMQRNQSTNFNNSNQPLRGVSSGANVGVPIFPIKSLSPYQNKWTIRARVLQKSEMRSWKNARGEGKLFSLTFKDETGEIRATAFNDAATQFFDLLQENQVTLSINDLVLSDNSSSVDNEYEMSLDASTTITLCTDGTNASVPGVEYNRVLLGELGNYEKDTVIDIIAVVKSFGDSQTLISKAQKEYVRRDLVLVDESNYSVRFTLFGKQAEQYNGNEQNQVIAVKGVKVNDFGGRSLTMDFNGSIQSNPDLTIAHKLRGWFDSEVNEHTNFQTYSGDIGSGGGKTVESKVISQITDENLGSKDKPDYFQVHGTISFVKMENISYTACQSDGCNKKVTEDHSGWRCEKCDKSWPEPDYRYTLNVSVMDHTGNCWVSIFNELGCQLVGKTANEMVQLKDHNEAEYQAILSKLIFQSFTMKLRAKQENWQDEVKVKLTMAGVSPINYEAENKRLLSLISRY</sequence>
<dbReference type="GO" id="GO:0000781">
    <property type="term" value="C:chromosome, telomeric region"/>
    <property type="evidence" value="ECO:0007669"/>
    <property type="project" value="UniProtKB-ARBA"/>
</dbReference>
<dbReference type="InterPro" id="IPR013955">
    <property type="entry name" value="Rep_factor-A_C"/>
</dbReference>
<dbReference type="FunFam" id="2.40.50.140:FF:000064">
    <property type="entry name" value="Replication protein A subunit"/>
    <property type="match status" value="1"/>
</dbReference>
<keyword evidence="5 9" id="KW-0863">Zinc-finger</keyword>
<accession>A0AAD5XYT6</accession>
<evidence type="ECO:0000259" key="14">
    <source>
        <dbReference type="Pfam" id="PF16900"/>
    </source>
</evidence>
<evidence type="ECO:0000256" key="9">
    <source>
        <dbReference type="RuleBase" id="RU364130"/>
    </source>
</evidence>
<comment type="subcellular location">
    <subcellularLocation>
        <location evidence="1 9">Nucleus</location>
    </subcellularLocation>
</comment>
<evidence type="ECO:0000313" key="16">
    <source>
        <dbReference type="Proteomes" id="UP001211065"/>
    </source>
</evidence>
<feature type="domain" description="Replication factor A C-terminal" evidence="13">
    <location>
        <begin position="492"/>
        <end position="636"/>
    </location>
</feature>
<dbReference type="Pfam" id="PF16900">
    <property type="entry name" value="REPA_OB_2"/>
    <property type="match status" value="1"/>
</dbReference>
<dbReference type="GO" id="GO:0006310">
    <property type="term" value="P:DNA recombination"/>
    <property type="evidence" value="ECO:0007669"/>
    <property type="project" value="InterPro"/>
</dbReference>
<keyword evidence="16" id="KW-1185">Reference proteome</keyword>
<dbReference type="SUPFAM" id="SSF50249">
    <property type="entry name" value="Nucleic acid-binding proteins"/>
    <property type="match status" value="4"/>
</dbReference>
<proteinExistence type="inferred from homology"/>
<dbReference type="EMBL" id="JADGJW010000022">
    <property type="protein sequence ID" value="KAJ3227107.1"/>
    <property type="molecule type" value="Genomic_DNA"/>
</dbReference>
<dbReference type="Gene3D" id="2.40.50.140">
    <property type="entry name" value="Nucleic acid-binding proteins"/>
    <property type="match status" value="4"/>
</dbReference>
<dbReference type="AlphaFoldDB" id="A0AAD5XYT6"/>
<keyword evidence="7 9" id="KW-0238">DNA-binding</keyword>
<feature type="domain" description="Replication factor-A protein 1 N-terminal" evidence="12">
    <location>
        <begin position="11"/>
        <end position="102"/>
    </location>
</feature>
<organism evidence="15 16">
    <name type="scientific">Clydaea vesicula</name>
    <dbReference type="NCBI Taxonomy" id="447962"/>
    <lineage>
        <taxon>Eukaryota</taxon>
        <taxon>Fungi</taxon>
        <taxon>Fungi incertae sedis</taxon>
        <taxon>Chytridiomycota</taxon>
        <taxon>Chytridiomycota incertae sedis</taxon>
        <taxon>Chytridiomycetes</taxon>
        <taxon>Lobulomycetales</taxon>
        <taxon>Lobulomycetaceae</taxon>
        <taxon>Clydaea</taxon>
    </lineage>
</organism>
<dbReference type="GO" id="GO:0008270">
    <property type="term" value="F:zinc ion binding"/>
    <property type="evidence" value="ECO:0007669"/>
    <property type="project" value="UniProtKB-KW"/>
</dbReference>
<comment type="similarity">
    <text evidence="2 9">Belongs to the replication factor A protein 1 family.</text>
</comment>
<evidence type="ECO:0000313" key="15">
    <source>
        <dbReference type="EMBL" id="KAJ3227107.1"/>
    </source>
</evidence>
<keyword evidence="8 9" id="KW-0539">Nucleus</keyword>
<dbReference type="InterPro" id="IPR004365">
    <property type="entry name" value="NA-bd_OB_tRNA"/>
</dbReference>
<evidence type="ECO:0000256" key="3">
    <source>
        <dbReference type="ARBA" id="ARBA00022705"/>
    </source>
</evidence>
<dbReference type="NCBIfam" id="TIGR00617">
    <property type="entry name" value="rpa1"/>
    <property type="match status" value="1"/>
</dbReference>
<evidence type="ECO:0000256" key="2">
    <source>
        <dbReference type="ARBA" id="ARBA00005690"/>
    </source>
</evidence>
<dbReference type="InterPro" id="IPR012340">
    <property type="entry name" value="NA-bd_OB-fold"/>
</dbReference>
<feature type="compositionally biased region" description="Polar residues" evidence="10">
    <location>
        <begin position="150"/>
        <end position="161"/>
    </location>
</feature>
<dbReference type="Pfam" id="PF04057">
    <property type="entry name" value="Rep-A_N"/>
    <property type="match status" value="1"/>
</dbReference>
<dbReference type="GO" id="GO:0006281">
    <property type="term" value="P:DNA repair"/>
    <property type="evidence" value="ECO:0007669"/>
    <property type="project" value="InterPro"/>
</dbReference>
<evidence type="ECO:0000256" key="7">
    <source>
        <dbReference type="ARBA" id="ARBA00023125"/>
    </source>
</evidence>
<evidence type="ECO:0000256" key="8">
    <source>
        <dbReference type="ARBA" id="ARBA00023242"/>
    </source>
</evidence>
<evidence type="ECO:0000259" key="13">
    <source>
        <dbReference type="Pfam" id="PF08646"/>
    </source>
</evidence>
<dbReference type="Proteomes" id="UP001211065">
    <property type="component" value="Unassembled WGS sequence"/>
</dbReference>
<reference evidence="15" key="1">
    <citation type="submission" date="2020-05" db="EMBL/GenBank/DDBJ databases">
        <title>Phylogenomic resolution of chytrid fungi.</title>
        <authorList>
            <person name="Stajich J.E."/>
            <person name="Amses K."/>
            <person name="Simmons R."/>
            <person name="Seto K."/>
            <person name="Myers J."/>
            <person name="Bonds A."/>
            <person name="Quandt C.A."/>
            <person name="Barry K."/>
            <person name="Liu P."/>
            <person name="Grigoriev I."/>
            <person name="Longcore J.E."/>
            <person name="James T.Y."/>
        </authorList>
    </citation>
    <scope>NUCLEOTIDE SEQUENCE</scope>
    <source>
        <strain evidence="15">JEL0476</strain>
    </source>
</reference>